<feature type="region of interest" description="Disordered" evidence="1">
    <location>
        <begin position="159"/>
        <end position="189"/>
    </location>
</feature>
<gene>
    <name evidence="2" type="ordered locus">Halxa_0033</name>
</gene>
<dbReference type="OrthoDB" id="376760at2157"/>
<evidence type="ECO:0000313" key="2">
    <source>
        <dbReference type="EMBL" id="AEH39286.1"/>
    </source>
</evidence>
<evidence type="ECO:0000256" key="1">
    <source>
        <dbReference type="SAM" id="MobiDB-lite"/>
    </source>
</evidence>
<dbReference type="AlphaFoldDB" id="F8DEJ9"/>
<dbReference type="KEGG" id="hxa:Halxa_0033"/>
<dbReference type="Proteomes" id="UP000006794">
    <property type="component" value="Plasmid pHALXA02"/>
</dbReference>
<dbReference type="GeneID" id="10799376"/>
<dbReference type="EMBL" id="CP002841">
    <property type="protein sequence ID" value="AEH39286.1"/>
    <property type="molecule type" value="Genomic_DNA"/>
</dbReference>
<sequence>MSGNHNGSTEGTDLDDLAESIQSGQDIIESVEEDIPANALVNLETVEDDVEVLEDAVKHADGSLPDGFESDVQAAQDDINDLQETLATGGADPDLFREVEDLEDTIETIEDRAVDARDRYGVKVDNEPIEFFDEATPTAETILGRFGKNTDDALVEVGTENTYSGDDEVDLSDPGVERFNSEPRTPGNS</sequence>
<proteinExistence type="predicted"/>
<keyword evidence="2" id="KW-0614">Plasmid</keyword>
<organism evidence="2 3">
    <name type="scientific">Halopiger xanaduensis (strain DSM 18323 / JCM 14033 / SH-6)</name>
    <dbReference type="NCBI Taxonomy" id="797210"/>
    <lineage>
        <taxon>Archaea</taxon>
        <taxon>Methanobacteriati</taxon>
        <taxon>Methanobacteriota</taxon>
        <taxon>Stenosarchaea group</taxon>
        <taxon>Halobacteria</taxon>
        <taxon>Halobacteriales</taxon>
        <taxon>Natrialbaceae</taxon>
        <taxon>Halopiger</taxon>
    </lineage>
</organism>
<feature type="compositionally biased region" description="Polar residues" evidence="1">
    <location>
        <begin position="1"/>
        <end position="11"/>
    </location>
</feature>
<dbReference type="RefSeq" id="WP_013881827.1">
    <property type="nucleotide sequence ID" value="NC_015667.1"/>
</dbReference>
<feature type="region of interest" description="Disordered" evidence="1">
    <location>
        <begin position="1"/>
        <end position="24"/>
    </location>
</feature>
<protein>
    <submittedName>
        <fullName evidence="2">Uncharacterized protein</fullName>
    </submittedName>
</protein>
<reference evidence="3" key="1">
    <citation type="journal article" date="2012" name="Stand. Genomic Sci.">
        <title>Complete genome sequence of Halopiger xanaduensis type strain (SH-6(T)).</title>
        <authorList>
            <person name="Anderson I."/>
            <person name="Tindall B.J."/>
            <person name="Rohde M."/>
            <person name="Lucas S."/>
            <person name="Han J."/>
            <person name="Lapidus A."/>
            <person name="Cheng J.F."/>
            <person name="Goodwin L."/>
            <person name="Pitluck S."/>
            <person name="Peters L."/>
            <person name="Pati A."/>
            <person name="Mikhailova N."/>
            <person name="Pagani I."/>
            <person name="Teshima H."/>
            <person name="Han C."/>
            <person name="Tapia R."/>
            <person name="Land M."/>
            <person name="Woyke T."/>
            <person name="Klenk H.P."/>
            <person name="Kyrpides N."/>
            <person name="Ivanova N."/>
        </authorList>
    </citation>
    <scope>NUCLEOTIDE SEQUENCE [LARGE SCALE GENOMIC DNA]</scope>
    <source>
        <strain evidence="3">DSM 18323 / JCM 14033 / SH-6</strain>
        <plasmid evidence="3">Plasmid pHALXA02</plasmid>
    </source>
</reference>
<geneLocation type="plasmid" evidence="2 3">
    <name>pHALXA02</name>
</geneLocation>
<name>F8DEJ9_HALXS</name>
<evidence type="ECO:0000313" key="3">
    <source>
        <dbReference type="Proteomes" id="UP000006794"/>
    </source>
</evidence>
<keyword evidence="3" id="KW-1185">Reference proteome</keyword>
<dbReference type="HOGENOM" id="CLU_1431620_0_0_2"/>
<accession>F8DEJ9</accession>